<reference evidence="1 2" key="1">
    <citation type="journal article" date="2020" name="BMC Genomics">
        <title>Intraspecific diversification of the crop wild relative Brassica cretica Lam. using demographic model selection.</title>
        <authorList>
            <person name="Kioukis A."/>
            <person name="Michalopoulou V.A."/>
            <person name="Briers L."/>
            <person name="Pirintsos S."/>
            <person name="Studholme D.J."/>
            <person name="Pavlidis P."/>
            <person name="Sarris P.F."/>
        </authorList>
    </citation>
    <scope>NUCLEOTIDE SEQUENCE [LARGE SCALE GENOMIC DNA]</scope>
    <source>
        <strain evidence="2">cv. PFS-1207/04</strain>
    </source>
</reference>
<organism evidence="1 2">
    <name type="scientific">Brassica cretica</name>
    <name type="common">Mustard</name>
    <dbReference type="NCBI Taxonomy" id="69181"/>
    <lineage>
        <taxon>Eukaryota</taxon>
        <taxon>Viridiplantae</taxon>
        <taxon>Streptophyta</taxon>
        <taxon>Embryophyta</taxon>
        <taxon>Tracheophyta</taxon>
        <taxon>Spermatophyta</taxon>
        <taxon>Magnoliopsida</taxon>
        <taxon>eudicotyledons</taxon>
        <taxon>Gunneridae</taxon>
        <taxon>Pentapetalae</taxon>
        <taxon>rosids</taxon>
        <taxon>malvids</taxon>
        <taxon>Brassicales</taxon>
        <taxon>Brassicaceae</taxon>
        <taxon>Brassiceae</taxon>
        <taxon>Brassica</taxon>
    </lineage>
</organism>
<gene>
    <name evidence="1" type="ORF">DY000_02016070</name>
</gene>
<dbReference type="EMBL" id="QGKV02000759">
    <property type="protein sequence ID" value="KAF3568995.1"/>
    <property type="molecule type" value="Genomic_DNA"/>
</dbReference>
<keyword evidence="2" id="KW-1185">Reference proteome</keyword>
<evidence type="ECO:0000313" key="1">
    <source>
        <dbReference type="EMBL" id="KAF3568995.1"/>
    </source>
</evidence>
<proteinExistence type="predicted"/>
<name>A0ABQ7DD30_BRACR</name>
<evidence type="ECO:0000313" key="2">
    <source>
        <dbReference type="Proteomes" id="UP000266723"/>
    </source>
</evidence>
<protein>
    <submittedName>
        <fullName evidence="1">Uncharacterized protein</fullName>
    </submittedName>
</protein>
<dbReference type="Proteomes" id="UP000266723">
    <property type="component" value="Unassembled WGS sequence"/>
</dbReference>
<accession>A0ABQ7DD30</accession>
<comment type="caution">
    <text evidence="1">The sequence shown here is derived from an EMBL/GenBank/DDBJ whole genome shotgun (WGS) entry which is preliminary data.</text>
</comment>
<sequence>MSRGSVSIDVQSGMSIDVGWVGAVDRRVVSVDSGRQVSLDGHVLLSIDALRLPLWMVRSRRPQLSLVGPEKVSIDSPFSPSIDTTTKFSIDQSSRVRYCTGLTCSLGLTKSASACF</sequence>